<keyword evidence="2" id="KW-1185">Reference proteome</keyword>
<protein>
    <submittedName>
        <fullName evidence="1">Uncharacterized protein</fullName>
    </submittedName>
</protein>
<proteinExistence type="predicted"/>
<name>A0ABY8IAA4_9BURK</name>
<organism evidence="1 2">
    <name type="scientific">Janthinobacterium rivuli</name>
    <dbReference type="NCBI Taxonomy" id="2751478"/>
    <lineage>
        <taxon>Bacteria</taxon>
        <taxon>Pseudomonadati</taxon>
        <taxon>Pseudomonadota</taxon>
        <taxon>Betaproteobacteria</taxon>
        <taxon>Burkholderiales</taxon>
        <taxon>Oxalobacteraceae</taxon>
        <taxon>Janthinobacterium</taxon>
    </lineage>
</organism>
<evidence type="ECO:0000313" key="2">
    <source>
        <dbReference type="Proteomes" id="UP001219584"/>
    </source>
</evidence>
<gene>
    <name evidence="1" type="ORF">P9875_12245</name>
</gene>
<dbReference type="RefSeq" id="WP_176388258.1">
    <property type="nucleotide sequence ID" value="NZ_CP121464.1"/>
</dbReference>
<dbReference type="EMBL" id="CP121464">
    <property type="protein sequence ID" value="WFR81873.1"/>
    <property type="molecule type" value="Genomic_DNA"/>
</dbReference>
<reference evidence="1 2" key="1">
    <citation type="submission" date="2023-04" db="EMBL/GenBank/DDBJ databases">
        <title>Nanopore sequencing of Janthinobacterium from water.</title>
        <authorList>
            <person name="Ciuchcinski K."/>
            <person name="Rokowska A."/>
            <person name="Dziewit L."/>
        </authorList>
    </citation>
    <scope>NUCLEOTIDE SEQUENCE [LARGE SCALE GENOMIC DNA]</scope>
    <source>
        <strain evidence="1 2">DEMB2</strain>
    </source>
</reference>
<accession>A0ABY8IAA4</accession>
<sequence length="70" mass="7989">MEEDGYFILPVKKDEERLSLILRLIALRSVFFAGWGWNAAEVVTYYRDQGHINGPSRIIAWTGPGQYTAT</sequence>
<evidence type="ECO:0000313" key="1">
    <source>
        <dbReference type="EMBL" id="WFR81873.1"/>
    </source>
</evidence>
<dbReference type="Proteomes" id="UP001219584">
    <property type="component" value="Chromosome"/>
</dbReference>